<dbReference type="InterPro" id="IPR014721">
    <property type="entry name" value="Ribsml_uS5_D2-typ_fold_subgr"/>
</dbReference>
<evidence type="ECO:0000259" key="7">
    <source>
        <dbReference type="Pfam" id="PF08544"/>
    </source>
</evidence>
<feature type="domain" description="GHMP kinase C-terminal" evidence="7">
    <location>
        <begin position="420"/>
        <end position="493"/>
    </location>
</feature>
<comment type="similarity">
    <text evidence="1">Belongs to the GHMP kinase family. GalK subfamily.</text>
</comment>
<dbReference type="InterPro" id="IPR006206">
    <property type="entry name" value="Mevalonate/galactokinase"/>
</dbReference>
<keyword evidence="5" id="KW-0119">Carbohydrate metabolism</keyword>
<gene>
    <name evidence="9" type="primary">GAL1</name>
    <name evidence="9" type="ORF">MJAP1_002731</name>
</gene>
<evidence type="ECO:0000313" key="10">
    <source>
        <dbReference type="Proteomes" id="UP001217754"/>
    </source>
</evidence>
<dbReference type="EMBL" id="CP119961">
    <property type="protein sequence ID" value="WFD39750.1"/>
    <property type="molecule type" value="Genomic_DNA"/>
</dbReference>
<dbReference type="AlphaFoldDB" id="A0AAF0JB09"/>
<proteinExistence type="inferred from homology"/>
<evidence type="ECO:0000313" key="9">
    <source>
        <dbReference type="EMBL" id="WFD39750.1"/>
    </source>
</evidence>
<dbReference type="GO" id="GO:0005524">
    <property type="term" value="F:ATP binding"/>
    <property type="evidence" value="ECO:0007669"/>
    <property type="project" value="UniProtKB-KW"/>
</dbReference>
<protein>
    <submittedName>
        <fullName evidence="9">Galactokinase</fullName>
        <ecNumber evidence="9">2.7.1.6</ecNumber>
    </submittedName>
</protein>
<feature type="domain" description="GHMP kinase N-terminal" evidence="6">
    <location>
        <begin position="121"/>
        <end position="215"/>
    </location>
</feature>
<dbReference type="GO" id="GO:0004335">
    <property type="term" value="F:galactokinase activity"/>
    <property type="evidence" value="ECO:0007669"/>
    <property type="project" value="UniProtKB-EC"/>
</dbReference>
<keyword evidence="4" id="KW-0299">Galactose metabolism</keyword>
<sequence length="524" mass="56646">MTVDQVPLLHSLDAIYAPSARANEEARWNDLRAKFHEVYQRPADFVARAPGRVNLIGDVFPAAIDKDILMATAVVPGQPGDALTFTLHNVASRFATASFTCDIHDPSSVQLMHEGDTRWANYFKVALQGLQPHLPKEALEKGTGHIYVLVDGSVPPESSLSSSAAMTTCSSIVILTALGAREHISRKEMAEVAIESERLVGVNSGGMDQSVSVFGVPDHAIYVSFVPSLHTEPIRLPGGGDEAFAFVVTNTLVASDKKVMGPVQYNLRVVETRVAARVLEQALGVDANLAYLRPSYRNTLRAVADAYYAKDGAWEAMLRHADVKDTYDAYGKEAAQLQGMLRLVDQHLAQEGLTRAQVEDATKLSDQAFHDTFLAAFPVRADQFFLHKRAAHVYSEAQRVIQFRALCDSANAAPATDANGVYTQLGALMNASHESLRTLYDCSCPELNAVVDIARAHGSLGSRLTGAGWGGCAVHLVPRTKLAAVLSALEKEYFRAKFPALSDAQLADALFATEPAQGACVWTA</sequence>
<reference evidence="9" key="1">
    <citation type="submission" date="2023-03" db="EMBL/GenBank/DDBJ databases">
        <title>Mating type loci evolution in Malassezia.</title>
        <authorList>
            <person name="Coelho M.A."/>
        </authorList>
    </citation>
    <scope>NUCLEOTIDE SEQUENCE</scope>
    <source>
        <strain evidence="9">CBS 9431</strain>
    </source>
</reference>
<dbReference type="GO" id="GO:0005829">
    <property type="term" value="C:cytosol"/>
    <property type="evidence" value="ECO:0007669"/>
    <property type="project" value="TreeGrafter"/>
</dbReference>
<dbReference type="Pfam" id="PF00288">
    <property type="entry name" value="GHMP_kinases_N"/>
    <property type="match status" value="1"/>
</dbReference>
<evidence type="ECO:0000259" key="6">
    <source>
        <dbReference type="Pfam" id="PF00288"/>
    </source>
</evidence>
<keyword evidence="10" id="KW-1185">Reference proteome</keyword>
<evidence type="ECO:0000256" key="1">
    <source>
        <dbReference type="ARBA" id="ARBA00006566"/>
    </source>
</evidence>
<dbReference type="PANTHER" id="PTHR10457:SF7">
    <property type="entry name" value="GALACTOKINASE-RELATED"/>
    <property type="match status" value="1"/>
</dbReference>
<evidence type="ECO:0000259" key="8">
    <source>
        <dbReference type="Pfam" id="PF10509"/>
    </source>
</evidence>
<dbReference type="FunFam" id="1.20.1440.340:FF:000003">
    <property type="entry name" value="GAL1p Galactokinase"/>
    <property type="match status" value="1"/>
</dbReference>
<feature type="domain" description="Galactokinase N-terminal" evidence="8">
    <location>
        <begin position="33"/>
        <end position="72"/>
    </location>
</feature>
<dbReference type="SUPFAM" id="SSF54211">
    <property type="entry name" value="Ribosomal protein S5 domain 2-like"/>
    <property type="match status" value="1"/>
</dbReference>
<dbReference type="PRINTS" id="PR00473">
    <property type="entry name" value="GALCTOKINASE"/>
</dbReference>
<dbReference type="InterPro" id="IPR019539">
    <property type="entry name" value="GalKase_N"/>
</dbReference>
<keyword evidence="2" id="KW-0547">Nucleotide-binding</keyword>
<evidence type="ECO:0000256" key="3">
    <source>
        <dbReference type="ARBA" id="ARBA00022840"/>
    </source>
</evidence>
<accession>A0AAF0JB09</accession>
<evidence type="ECO:0000256" key="2">
    <source>
        <dbReference type="ARBA" id="ARBA00022741"/>
    </source>
</evidence>
<dbReference type="SUPFAM" id="SSF55060">
    <property type="entry name" value="GHMP Kinase, C-terminal domain"/>
    <property type="match status" value="1"/>
</dbReference>
<dbReference type="Proteomes" id="UP001217754">
    <property type="component" value="Chromosome 4"/>
</dbReference>
<name>A0AAF0JB09_9BASI</name>
<dbReference type="RefSeq" id="XP_060122647.1">
    <property type="nucleotide sequence ID" value="XM_060266664.1"/>
</dbReference>
<dbReference type="InterPro" id="IPR006204">
    <property type="entry name" value="GHMP_kinase_N_dom"/>
</dbReference>
<dbReference type="NCBIfam" id="TIGR00131">
    <property type="entry name" value="gal_kin"/>
    <property type="match status" value="1"/>
</dbReference>
<evidence type="ECO:0000256" key="4">
    <source>
        <dbReference type="ARBA" id="ARBA00023144"/>
    </source>
</evidence>
<keyword evidence="3" id="KW-0067">ATP-binding</keyword>
<dbReference type="PIRSF" id="PIRSF000530">
    <property type="entry name" value="Galactokinase"/>
    <property type="match status" value="1"/>
</dbReference>
<dbReference type="Gene3D" id="3.30.70.3170">
    <property type="match status" value="1"/>
</dbReference>
<dbReference type="Pfam" id="PF10509">
    <property type="entry name" value="GalKase_gal_bdg"/>
    <property type="match status" value="1"/>
</dbReference>
<dbReference type="PANTHER" id="PTHR10457">
    <property type="entry name" value="MEVALONATE KINASE/GALACTOKINASE"/>
    <property type="match status" value="1"/>
</dbReference>
<dbReference type="InterPro" id="IPR036554">
    <property type="entry name" value="GHMP_kinase_C_sf"/>
</dbReference>
<dbReference type="InterPro" id="IPR013750">
    <property type="entry name" value="GHMP_kinase_C_dom"/>
</dbReference>
<dbReference type="Gene3D" id="3.30.230.10">
    <property type="match status" value="1"/>
</dbReference>
<organism evidence="9 10">
    <name type="scientific">Malassezia japonica</name>
    <dbReference type="NCBI Taxonomy" id="223818"/>
    <lineage>
        <taxon>Eukaryota</taxon>
        <taxon>Fungi</taxon>
        <taxon>Dikarya</taxon>
        <taxon>Basidiomycota</taxon>
        <taxon>Ustilaginomycotina</taxon>
        <taxon>Malasseziomycetes</taxon>
        <taxon>Malasseziales</taxon>
        <taxon>Malasseziaceae</taxon>
        <taxon>Malassezia</taxon>
    </lineage>
</organism>
<keyword evidence="9" id="KW-0808">Transferase</keyword>
<dbReference type="InterPro" id="IPR020568">
    <property type="entry name" value="Ribosomal_Su5_D2-typ_SF"/>
</dbReference>
<dbReference type="InterPro" id="IPR000705">
    <property type="entry name" value="Galactokinase"/>
</dbReference>
<dbReference type="GO" id="GO:0006012">
    <property type="term" value="P:galactose metabolic process"/>
    <property type="evidence" value="ECO:0007669"/>
    <property type="project" value="UniProtKB-KW"/>
</dbReference>
<dbReference type="PRINTS" id="PR00959">
    <property type="entry name" value="MEVGALKINASE"/>
</dbReference>
<dbReference type="Gene3D" id="1.20.1440.340">
    <property type="match status" value="1"/>
</dbReference>
<dbReference type="Pfam" id="PF08544">
    <property type="entry name" value="GHMP_kinases_C"/>
    <property type="match status" value="1"/>
</dbReference>
<dbReference type="GeneID" id="85226382"/>
<dbReference type="EC" id="2.7.1.6" evidence="9"/>
<evidence type="ECO:0000256" key="5">
    <source>
        <dbReference type="ARBA" id="ARBA00023277"/>
    </source>
</evidence>